<sequence>MSMYLYIRITLTIVSNFLKFIYFILCTRETKHTFGYYLYKKHLTQGKVFFMISVEGQAY</sequence>
<protein>
    <submittedName>
        <fullName evidence="2">Uncharacterized protein</fullName>
    </submittedName>
</protein>
<dbReference type="Proteomes" id="UP001165240">
    <property type="component" value="Unassembled WGS sequence"/>
</dbReference>
<keyword evidence="1" id="KW-0812">Transmembrane</keyword>
<keyword evidence="1" id="KW-0472">Membrane</keyword>
<organism evidence="2 3">
    <name type="scientific">Priestia megaterium</name>
    <name type="common">Bacillus megaterium</name>
    <dbReference type="NCBI Taxonomy" id="1404"/>
    <lineage>
        <taxon>Bacteria</taxon>
        <taxon>Bacillati</taxon>
        <taxon>Bacillota</taxon>
        <taxon>Bacilli</taxon>
        <taxon>Bacillales</taxon>
        <taxon>Bacillaceae</taxon>
        <taxon>Priestia</taxon>
    </lineage>
</organism>
<accession>A0AAX6BQP1</accession>
<reference evidence="2" key="1">
    <citation type="journal article" date="2024" name="Appl Microbiol">
        <title>Effect of kuratsuki Bacillus and Priestia on Taste of Sake.</title>
        <authorList>
            <person name="Kobayashi K."/>
            <person name="Nishida H."/>
        </authorList>
    </citation>
    <scope>NUCLEOTIDE SEQUENCE</scope>
    <source>
        <strain evidence="2">B-12</strain>
    </source>
</reference>
<evidence type="ECO:0000313" key="3">
    <source>
        <dbReference type="Proteomes" id="UP001165240"/>
    </source>
</evidence>
<comment type="caution">
    <text evidence="2">The sequence shown here is derived from an EMBL/GenBank/DDBJ whole genome shotgun (WGS) entry which is preliminary data.</text>
</comment>
<proteinExistence type="predicted"/>
<keyword evidence="1" id="KW-1133">Transmembrane helix</keyword>
<evidence type="ECO:0000313" key="2">
    <source>
        <dbReference type="EMBL" id="GMG76048.1"/>
    </source>
</evidence>
<feature type="transmembrane region" description="Helical" evidence="1">
    <location>
        <begin position="6"/>
        <end position="25"/>
    </location>
</feature>
<dbReference type="AlphaFoldDB" id="A0AAX6BQP1"/>
<name>A0AAX6BQP1_PRIMG</name>
<evidence type="ECO:0000256" key="1">
    <source>
        <dbReference type="SAM" id="Phobius"/>
    </source>
</evidence>
<dbReference type="EMBL" id="BSYK01000001">
    <property type="protein sequence ID" value="GMG76048.1"/>
    <property type="molecule type" value="Genomic_DNA"/>
</dbReference>
<gene>
    <name evidence="2" type="ORF">ShirakiTB12_45160</name>
</gene>